<accession>X6NPB5</accession>
<organism evidence="1 2">
    <name type="scientific">Reticulomyxa filosa</name>
    <dbReference type="NCBI Taxonomy" id="46433"/>
    <lineage>
        <taxon>Eukaryota</taxon>
        <taxon>Sar</taxon>
        <taxon>Rhizaria</taxon>
        <taxon>Retaria</taxon>
        <taxon>Foraminifera</taxon>
        <taxon>Monothalamids</taxon>
        <taxon>Reticulomyxidae</taxon>
        <taxon>Reticulomyxa</taxon>
    </lineage>
</organism>
<keyword evidence="2" id="KW-1185">Reference proteome</keyword>
<evidence type="ECO:0000313" key="2">
    <source>
        <dbReference type="Proteomes" id="UP000023152"/>
    </source>
</evidence>
<dbReference type="AlphaFoldDB" id="X6NPB5"/>
<name>X6NPB5_RETFI</name>
<protein>
    <submittedName>
        <fullName evidence="1">Uncharacterized protein</fullName>
    </submittedName>
</protein>
<evidence type="ECO:0000313" key="1">
    <source>
        <dbReference type="EMBL" id="ETO28125.1"/>
    </source>
</evidence>
<dbReference type="Proteomes" id="UP000023152">
    <property type="component" value="Unassembled WGS sequence"/>
</dbReference>
<sequence>STGKFVVNVVNGDNTTELLTVLCLNPFETTLSNLKYLIMRSLYLDRMESPMDPLACLHWSVDVLGDKCAPKLGRITDDAESSTVKPLDKFVSQLWPHLKREGGSEEEKKQTHDNINVDMEDLTMSCDSIDVAVELQHYIRFDHTISCKKTPDTSKTFGRQKLFVDHFWFAQCHPFVCDRSHLEKIAAIAHSPNDLFGQIKIPHPSEMVGVLDILGCLDLLLQELVSNGHGQELSQLSNDKSDSNTNSKFQFQFQFTQGYIANH</sequence>
<gene>
    <name evidence="1" type="ORF">RFI_09005</name>
</gene>
<reference evidence="1 2" key="1">
    <citation type="journal article" date="2013" name="Curr. Biol.">
        <title>The Genome of the Foraminiferan Reticulomyxa filosa.</title>
        <authorList>
            <person name="Glockner G."/>
            <person name="Hulsmann N."/>
            <person name="Schleicher M."/>
            <person name="Noegel A.A."/>
            <person name="Eichinger L."/>
            <person name="Gallinger C."/>
            <person name="Pawlowski J."/>
            <person name="Sierra R."/>
            <person name="Euteneuer U."/>
            <person name="Pillet L."/>
            <person name="Moustafa A."/>
            <person name="Platzer M."/>
            <person name="Groth M."/>
            <person name="Szafranski K."/>
            <person name="Schliwa M."/>
        </authorList>
    </citation>
    <scope>NUCLEOTIDE SEQUENCE [LARGE SCALE GENOMIC DNA]</scope>
</reference>
<proteinExistence type="predicted"/>
<dbReference type="EMBL" id="ASPP01006847">
    <property type="protein sequence ID" value="ETO28125.1"/>
    <property type="molecule type" value="Genomic_DNA"/>
</dbReference>
<feature type="non-terminal residue" evidence="1">
    <location>
        <position position="1"/>
    </location>
</feature>
<comment type="caution">
    <text evidence="1">The sequence shown here is derived from an EMBL/GenBank/DDBJ whole genome shotgun (WGS) entry which is preliminary data.</text>
</comment>